<dbReference type="InterPro" id="IPR001173">
    <property type="entry name" value="Glyco_trans_2-like"/>
</dbReference>
<accession>A0A815LP40</accession>
<keyword evidence="4 11" id="KW-0812">Transmembrane</keyword>
<feature type="domain" description="Glycosyltransferase 2-like" evidence="12">
    <location>
        <begin position="550"/>
        <end position="677"/>
    </location>
</feature>
<dbReference type="Pfam" id="PF00535">
    <property type="entry name" value="Glycos_transf_2"/>
    <property type="match status" value="2"/>
</dbReference>
<dbReference type="AlphaFoldDB" id="A0A815LP40"/>
<feature type="region of interest" description="Disordered" evidence="10">
    <location>
        <begin position="895"/>
        <end position="958"/>
    </location>
</feature>
<feature type="domain" description="Glycosyltransferase 2-like" evidence="12">
    <location>
        <begin position="175"/>
        <end position="283"/>
    </location>
</feature>
<dbReference type="Gene3D" id="3.90.550.10">
    <property type="entry name" value="Spore Coat Polysaccharide Biosynthesis Protein SpsA, Chain A"/>
    <property type="match status" value="3"/>
</dbReference>
<organism evidence="14 15">
    <name type="scientific">Adineta steineri</name>
    <dbReference type="NCBI Taxonomy" id="433720"/>
    <lineage>
        <taxon>Eukaryota</taxon>
        <taxon>Metazoa</taxon>
        <taxon>Spiralia</taxon>
        <taxon>Gnathifera</taxon>
        <taxon>Rotifera</taxon>
        <taxon>Eurotatoria</taxon>
        <taxon>Bdelloidea</taxon>
        <taxon>Adinetida</taxon>
        <taxon>Adinetidae</taxon>
        <taxon>Adineta</taxon>
    </lineage>
</organism>
<dbReference type="EMBL" id="CAJNOG010001136">
    <property type="protein sequence ID" value="CAF1413066.1"/>
    <property type="molecule type" value="Genomic_DNA"/>
</dbReference>
<comment type="subcellular location">
    <subcellularLocation>
        <location evidence="9">Endomembrane system</location>
        <topology evidence="9">Single-pass membrane protein</topology>
    </subcellularLocation>
    <subcellularLocation>
        <location evidence="1">Membrane</location>
        <topology evidence="1">Single-pass type II membrane protein</topology>
    </subcellularLocation>
</comment>
<keyword evidence="5" id="KW-0735">Signal-anchor</keyword>
<dbReference type="GO" id="GO:0006493">
    <property type="term" value="P:protein O-linked glycosylation"/>
    <property type="evidence" value="ECO:0007669"/>
    <property type="project" value="TreeGrafter"/>
</dbReference>
<comment type="similarity">
    <text evidence="2">Belongs to the glycosyltransferase 2 family. GalNAc-T subfamily.</text>
</comment>
<reference evidence="14" key="1">
    <citation type="submission" date="2021-02" db="EMBL/GenBank/DDBJ databases">
        <authorList>
            <person name="Nowell W R."/>
        </authorList>
    </citation>
    <scope>NUCLEOTIDE SEQUENCE</scope>
</reference>
<proteinExistence type="inferred from homology"/>
<dbReference type="InterPro" id="IPR027791">
    <property type="entry name" value="Galactosyl_T_C"/>
</dbReference>
<feature type="region of interest" description="Disordered" evidence="10">
    <location>
        <begin position="814"/>
        <end position="857"/>
    </location>
</feature>
<name>A0A815LP40_9BILA</name>
<evidence type="ECO:0000256" key="2">
    <source>
        <dbReference type="ARBA" id="ARBA00005680"/>
    </source>
</evidence>
<dbReference type="InterPro" id="IPR029044">
    <property type="entry name" value="Nucleotide-diphossugar_trans"/>
</dbReference>
<sequence>MPIRRRGYVKYILLILTIWLGAIVLFTFRTDSLSQSNNDMQINVVDRTAPPSLVDRIIGVLPFKTKVDNDHPPEERIRAVEQARNMSGQVQVVAPDMNNGHNDPKTGGPGEMGNAVRIDKDKLSKEERKKYDDGWQNNAFNQYVSDMISLRRNLADIRDPECKKVDFHPNLPDTSVIIIFHNEARSALLRTVWSVIDRSPPHLLKEVILVDDFSDKGALSVIHLKQALDEDIKSIKNVRLVRTDKREGLIRARLKGAVVAKGKVLIFLDSHCECAEVHLKQALDDDIKSIKNVRLVRTDKREGLIRARLKGAVVAKGKVLIFLDSHCECAEGWLEPLLDPIARNPKASVVPVIEVIDDSTLQFTGSPIQNIQVGGFDWNLLFTWHVPPKREMKRRQKKTDPIRSPTMAGGLFAIDRDWFDQLGMYDPGMDIWGGENLELSFKVWQCGGELLCAPCSHVGHIFRKRSPYQWPSNVNVVKKNTVRLAEVWLDDYKKNYYERISNNLGDYGDVSDRIKIRERLQCKSFKWFLENVYPEQFIPGESLYFGEIRSRAKTIRTDKREGLIRARLKGAVVAKGKVLIFLDSHCECAEGWLEPLLDPIARNPKASVVPVIEVVDDSTLQFTGSSIQNIQVGGFDWNLLFTWHVPPEREMKRRQKKTDPIRSPTMAGGLFAIDRDWFDQLGMYDPGMDIWGGENLELSFKVWQCGGELLCAPCSHVGHIFRKRSPYQWPSNVNVVKKNSVRLAEVWLDDHKKNYYERISNNLGDYGNVSDRIKIRERLQCKSFKWFLENVYPEQFIPGESLYFGEHLQQVRQQNHLNQQQQQQQDSPSSSQLQQQQQPPAASSVLPQPSSSSGSQDEILQHILTSPNPPKQPSNAVQNAAQVRLRNMNRNVRNQPASTAQATIQQQPSPIPPGSDPMITSGSVVSPHSHPSMMQQQQQQQQQQQPTSIGPPGQSPLARYMMAQSPQNSLYRPQASPMNMINYTGSPTAMIDDEMHFLFKFFNERILHLTRVIARYQQDGQHDKVAKYRQLQDQMSNFVRNPIPEHLMSARRLKEHVDRMLGPIMMPPINDTSTAVPSSTNNSRLISNGIFEQCQRTIVDYLNKDPTLKFNISKRFLEPLSEVLNGVPHKTIRLDSESKQIIDQNPPLANTHSDTSLINIIESEFAHLSTNTYSYELKPMYDKISSSPSILKNKDLLIHDYELTCRFVENNMPIVPPLKMKLTIQYPNVSPEILSLVSTTMNTTPNRLENSGKISVADLGFWNGRYLGGGGDFG</sequence>
<protein>
    <recommendedName>
        <fullName evidence="16">Polypeptide N-acetylgalactosaminyltransferase</fullName>
    </recommendedName>
</protein>
<feature type="domain" description="Galactosyltransferase C-terminal" evidence="13">
    <location>
        <begin position="401"/>
        <end position="459"/>
    </location>
</feature>
<dbReference type="PANTHER" id="PTHR11675">
    <property type="entry name" value="N-ACETYLGALACTOSAMINYLTRANSFERASE"/>
    <property type="match status" value="1"/>
</dbReference>
<evidence type="ECO:0000256" key="11">
    <source>
        <dbReference type="SAM" id="Phobius"/>
    </source>
</evidence>
<keyword evidence="7 11" id="KW-0472">Membrane</keyword>
<keyword evidence="8" id="KW-1015">Disulfide bond</keyword>
<keyword evidence="6 11" id="KW-1133">Transmembrane helix</keyword>
<dbReference type="GO" id="GO:0016020">
    <property type="term" value="C:membrane"/>
    <property type="evidence" value="ECO:0007669"/>
    <property type="project" value="UniProtKB-SubCell"/>
</dbReference>
<dbReference type="PANTHER" id="PTHR11675:SF131">
    <property type="entry name" value="POLYPEPTIDE N-ACETYLGALACTOSAMINYLTRANSFERASE 9-RELATED"/>
    <property type="match status" value="1"/>
</dbReference>
<evidence type="ECO:0000259" key="13">
    <source>
        <dbReference type="Pfam" id="PF02709"/>
    </source>
</evidence>
<evidence type="ECO:0000256" key="3">
    <source>
        <dbReference type="ARBA" id="ARBA00022679"/>
    </source>
</evidence>
<evidence type="ECO:0000256" key="5">
    <source>
        <dbReference type="ARBA" id="ARBA00022968"/>
    </source>
</evidence>
<evidence type="ECO:0000256" key="8">
    <source>
        <dbReference type="ARBA" id="ARBA00023157"/>
    </source>
</evidence>
<evidence type="ECO:0000259" key="12">
    <source>
        <dbReference type="Pfam" id="PF00535"/>
    </source>
</evidence>
<gene>
    <name evidence="14" type="ORF">JYZ213_LOCUS38511</name>
</gene>
<evidence type="ECO:0000256" key="9">
    <source>
        <dbReference type="ARBA" id="ARBA00037847"/>
    </source>
</evidence>
<dbReference type="GO" id="GO:0005794">
    <property type="term" value="C:Golgi apparatus"/>
    <property type="evidence" value="ECO:0007669"/>
    <property type="project" value="TreeGrafter"/>
</dbReference>
<comment type="caution">
    <text evidence="14">The sequence shown here is derived from an EMBL/GenBank/DDBJ whole genome shotgun (WGS) entry which is preliminary data.</text>
</comment>
<feature type="compositionally biased region" description="Low complexity" evidence="10">
    <location>
        <begin position="895"/>
        <end position="908"/>
    </location>
</feature>
<dbReference type="InterPro" id="IPR045885">
    <property type="entry name" value="GalNAc-T"/>
</dbReference>
<evidence type="ECO:0000313" key="15">
    <source>
        <dbReference type="Proteomes" id="UP000663845"/>
    </source>
</evidence>
<evidence type="ECO:0000256" key="4">
    <source>
        <dbReference type="ARBA" id="ARBA00022692"/>
    </source>
</evidence>
<feature type="compositionally biased region" description="Low complexity" evidence="10">
    <location>
        <begin position="923"/>
        <end position="945"/>
    </location>
</feature>
<evidence type="ECO:0000256" key="7">
    <source>
        <dbReference type="ARBA" id="ARBA00023136"/>
    </source>
</evidence>
<keyword evidence="3" id="KW-0808">Transferase</keyword>
<dbReference type="CDD" id="cd02510">
    <property type="entry name" value="pp-GalNAc-T"/>
    <property type="match status" value="2"/>
</dbReference>
<evidence type="ECO:0008006" key="16">
    <source>
        <dbReference type="Google" id="ProtNLM"/>
    </source>
</evidence>
<feature type="region of interest" description="Disordered" evidence="10">
    <location>
        <begin position="94"/>
        <end position="115"/>
    </location>
</feature>
<dbReference type="Proteomes" id="UP000663845">
    <property type="component" value="Unassembled WGS sequence"/>
</dbReference>
<evidence type="ECO:0000256" key="1">
    <source>
        <dbReference type="ARBA" id="ARBA00004606"/>
    </source>
</evidence>
<dbReference type="SUPFAM" id="SSF53448">
    <property type="entry name" value="Nucleotide-diphospho-sugar transferases"/>
    <property type="match status" value="3"/>
</dbReference>
<evidence type="ECO:0000256" key="10">
    <source>
        <dbReference type="SAM" id="MobiDB-lite"/>
    </source>
</evidence>
<feature type="transmembrane region" description="Helical" evidence="11">
    <location>
        <begin position="7"/>
        <end position="28"/>
    </location>
</feature>
<dbReference type="Pfam" id="PF02709">
    <property type="entry name" value="Glyco_transf_7C"/>
    <property type="match status" value="1"/>
</dbReference>
<dbReference type="GO" id="GO:0004653">
    <property type="term" value="F:polypeptide N-acetylgalactosaminyltransferase activity"/>
    <property type="evidence" value="ECO:0007669"/>
    <property type="project" value="TreeGrafter"/>
</dbReference>
<evidence type="ECO:0000313" key="14">
    <source>
        <dbReference type="EMBL" id="CAF1413066.1"/>
    </source>
</evidence>
<evidence type="ECO:0000256" key="6">
    <source>
        <dbReference type="ARBA" id="ARBA00022989"/>
    </source>
</evidence>